<evidence type="ECO:0000313" key="7">
    <source>
        <dbReference type="Proteomes" id="UP001500851"/>
    </source>
</evidence>
<reference evidence="6 7" key="1">
    <citation type="journal article" date="2019" name="Int. J. Syst. Evol. Microbiol.">
        <title>The Global Catalogue of Microorganisms (GCM) 10K type strain sequencing project: providing services to taxonomists for standard genome sequencing and annotation.</title>
        <authorList>
            <consortium name="The Broad Institute Genomics Platform"/>
            <consortium name="The Broad Institute Genome Sequencing Center for Infectious Disease"/>
            <person name="Wu L."/>
            <person name="Ma J."/>
        </authorList>
    </citation>
    <scope>NUCLEOTIDE SEQUENCE [LARGE SCALE GENOMIC DNA]</scope>
    <source>
        <strain evidence="6 7">JCM 14736</strain>
    </source>
</reference>
<organism evidence="6 7">
    <name type="scientific">Leucobacter iarius</name>
    <dbReference type="NCBI Taxonomy" id="333963"/>
    <lineage>
        <taxon>Bacteria</taxon>
        <taxon>Bacillati</taxon>
        <taxon>Actinomycetota</taxon>
        <taxon>Actinomycetes</taxon>
        <taxon>Micrococcales</taxon>
        <taxon>Microbacteriaceae</taxon>
        <taxon>Leucobacter</taxon>
    </lineage>
</organism>
<evidence type="ECO:0000256" key="1">
    <source>
        <dbReference type="ARBA" id="ARBA00022723"/>
    </source>
</evidence>
<proteinExistence type="inferred from homology"/>
<keyword evidence="2" id="KW-0378">Hydrolase</keyword>
<protein>
    <submittedName>
        <fullName evidence="6">Phosphodiesterase</fullName>
    </submittedName>
</protein>
<gene>
    <name evidence="6" type="ORF">GCM10009768_10290</name>
</gene>
<sequence>MSRATGRFTILHLSDVHATESGLLYGAVDGIARLERVGDYARATGITPEVVVITGDLVERGNPGAYAAVADACRRLGTRLGAPVLTVLGNHDDPVAARALPGHESGHVSAERVDGVRVIRLDSHRGELDAAQLEWLTDELAIPAERGTVVALHHAPIGSPLPTLRSQGLSNADALLAVLEGSDVRAILAGHFHHGLSAQLRGIPVFVGPSLAYHQVMDAGPDAVAGHDSPMFSLVQLSDDGVVASTVALHAPRPLFTRTLTHARQEATHVP</sequence>
<evidence type="ECO:0000256" key="4">
    <source>
        <dbReference type="ARBA" id="ARBA00025742"/>
    </source>
</evidence>
<keyword evidence="1" id="KW-0479">Metal-binding</keyword>
<dbReference type="SUPFAM" id="SSF56300">
    <property type="entry name" value="Metallo-dependent phosphatases"/>
    <property type="match status" value="1"/>
</dbReference>
<dbReference type="RefSeq" id="WP_344030166.1">
    <property type="nucleotide sequence ID" value="NZ_BAAAOB010000001.1"/>
</dbReference>
<comment type="caution">
    <text evidence="6">The sequence shown here is derived from an EMBL/GenBank/DDBJ whole genome shotgun (WGS) entry which is preliminary data.</text>
</comment>
<evidence type="ECO:0000256" key="3">
    <source>
        <dbReference type="ARBA" id="ARBA00023004"/>
    </source>
</evidence>
<name>A0ABN2LBS7_9MICO</name>
<keyword evidence="7" id="KW-1185">Reference proteome</keyword>
<keyword evidence="3" id="KW-0408">Iron</keyword>
<dbReference type="InterPro" id="IPR029052">
    <property type="entry name" value="Metallo-depent_PP-like"/>
</dbReference>
<dbReference type="Proteomes" id="UP001500851">
    <property type="component" value="Unassembled WGS sequence"/>
</dbReference>
<dbReference type="InterPro" id="IPR050884">
    <property type="entry name" value="CNP_phosphodiesterase-III"/>
</dbReference>
<accession>A0ABN2LBS7</accession>
<dbReference type="Gene3D" id="3.60.21.10">
    <property type="match status" value="1"/>
</dbReference>
<comment type="similarity">
    <text evidence="4">Belongs to the cyclic nucleotide phosphodiesterase class-III family.</text>
</comment>
<dbReference type="PANTHER" id="PTHR42988">
    <property type="entry name" value="PHOSPHOHYDROLASE"/>
    <property type="match status" value="1"/>
</dbReference>
<evidence type="ECO:0000256" key="2">
    <source>
        <dbReference type="ARBA" id="ARBA00022801"/>
    </source>
</evidence>
<dbReference type="PANTHER" id="PTHR42988:SF2">
    <property type="entry name" value="CYCLIC NUCLEOTIDE PHOSPHODIESTERASE CBUA0032-RELATED"/>
    <property type="match status" value="1"/>
</dbReference>
<evidence type="ECO:0000313" key="6">
    <source>
        <dbReference type="EMBL" id="GAA1783382.1"/>
    </source>
</evidence>
<dbReference type="EMBL" id="BAAAOB010000001">
    <property type="protein sequence ID" value="GAA1783382.1"/>
    <property type="molecule type" value="Genomic_DNA"/>
</dbReference>
<dbReference type="Pfam" id="PF00149">
    <property type="entry name" value="Metallophos"/>
    <property type="match status" value="1"/>
</dbReference>
<evidence type="ECO:0000259" key="5">
    <source>
        <dbReference type="Pfam" id="PF00149"/>
    </source>
</evidence>
<feature type="domain" description="Calcineurin-like phosphoesterase" evidence="5">
    <location>
        <begin position="8"/>
        <end position="194"/>
    </location>
</feature>
<dbReference type="InterPro" id="IPR004843">
    <property type="entry name" value="Calcineurin-like_PHP"/>
</dbReference>